<evidence type="ECO:0000313" key="1">
    <source>
        <dbReference type="EnsemblMetazoa" id="Aqu2.1.12894_001"/>
    </source>
</evidence>
<accession>A0A1X7TE58</accession>
<sequence length="104" mass="11384">SGETALNVAARKGYNNIVQLLSEEPDQNITTHVFIMRVGIYNQQFLRVESSFIRKTSFSATTVTSVSKGGGLRGLNTPLMAGLRKNYSNPGLFHGTTKPLKKVI</sequence>
<dbReference type="AlphaFoldDB" id="A0A1X7TE58"/>
<proteinExistence type="predicted"/>
<dbReference type="EnsemblMetazoa" id="Aqu2.1.12894_001">
    <property type="protein sequence ID" value="Aqu2.1.12894_001"/>
    <property type="gene ID" value="Aqu2.1.12894"/>
</dbReference>
<organism evidence="1">
    <name type="scientific">Amphimedon queenslandica</name>
    <name type="common">Sponge</name>
    <dbReference type="NCBI Taxonomy" id="400682"/>
    <lineage>
        <taxon>Eukaryota</taxon>
        <taxon>Metazoa</taxon>
        <taxon>Porifera</taxon>
        <taxon>Demospongiae</taxon>
        <taxon>Heteroscleromorpha</taxon>
        <taxon>Haplosclerida</taxon>
        <taxon>Niphatidae</taxon>
        <taxon>Amphimedon</taxon>
    </lineage>
</organism>
<dbReference type="InParanoid" id="A0A1X7TE58"/>
<name>A0A1X7TE58_AMPQE</name>
<reference evidence="1" key="1">
    <citation type="submission" date="2017-05" db="UniProtKB">
        <authorList>
            <consortium name="EnsemblMetazoa"/>
        </authorList>
    </citation>
    <scope>IDENTIFICATION</scope>
</reference>
<protein>
    <submittedName>
        <fullName evidence="1">Uncharacterized protein</fullName>
    </submittedName>
</protein>